<feature type="compositionally biased region" description="Polar residues" evidence="1">
    <location>
        <begin position="1"/>
        <end position="12"/>
    </location>
</feature>
<dbReference type="EMBL" id="PJQY01001897">
    <property type="protein sequence ID" value="PQP98447.1"/>
    <property type="molecule type" value="Genomic_DNA"/>
</dbReference>
<evidence type="ECO:0000313" key="3">
    <source>
        <dbReference type="Proteomes" id="UP000250321"/>
    </source>
</evidence>
<gene>
    <name evidence="2" type="ORF">Pyn_19950</name>
</gene>
<organism evidence="2 3">
    <name type="scientific">Prunus yedoensis var. nudiflora</name>
    <dbReference type="NCBI Taxonomy" id="2094558"/>
    <lineage>
        <taxon>Eukaryota</taxon>
        <taxon>Viridiplantae</taxon>
        <taxon>Streptophyta</taxon>
        <taxon>Embryophyta</taxon>
        <taxon>Tracheophyta</taxon>
        <taxon>Spermatophyta</taxon>
        <taxon>Magnoliopsida</taxon>
        <taxon>eudicotyledons</taxon>
        <taxon>Gunneridae</taxon>
        <taxon>Pentapetalae</taxon>
        <taxon>rosids</taxon>
        <taxon>fabids</taxon>
        <taxon>Rosales</taxon>
        <taxon>Rosaceae</taxon>
        <taxon>Amygdaloideae</taxon>
        <taxon>Amygdaleae</taxon>
        <taxon>Prunus</taxon>
    </lineage>
</organism>
<accession>A0A314Y3E6</accession>
<dbReference type="Proteomes" id="UP000250321">
    <property type="component" value="Unassembled WGS sequence"/>
</dbReference>
<dbReference type="Pfam" id="PF04788">
    <property type="entry name" value="DUF620"/>
    <property type="match status" value="1"/>
</dbReference>
<protein>
    <submittedName>
        <fullName evidence="2">Uncharacterized protein</fullName>
    </submittedName>
</protein>
<evidence type="ECO:0000313" key="2">
    <source>
        <dbReference type="EMBL" id="PQP98447.1"/>
    </source>
</evidence>
<sequence>MIASSSSWTRAQQFERHRAPKLRDNPPHIWGYFSQRSGPRTIRRLEVLRMTNKADDTDCFWETSAESVYRLQVR</sequence>
<dbReference type="AlphaFoldDB" id="A0A314Y3E6"/>
<keyword evidence="3" id="KW-1185">Reference proteome</keyword>
<name>A0A314Y3E6_PRUYE</name>
<reference evidence="2 3" key="1">
    <citation type="submission" date="2018-02" db="EMBL/GenBank/DDBJ databases">
        <title>Draft genome of wild Prunus yedoensis var. nudiflora.</title>
        <authorList>
            <person name="Baek S."/>
            <person name="Kim J.-H."/>
            <person name="Choi K."/>
            <person name="Kim G.-B."/>
            <person name="Cho A."/>
            <person name="Jang H."/>
            <person name="Shin C.-H."/>
            <person name="Yu H.-J."/>
            <person name="Mun J.-H."/>
        </authorList>
    </citation>
    <scope>NUCLEOTIDE SEQUENCE [LARGE SCALE GENOMIC DNA]</scope>
    <source>
        <strain evidence="3">cv. Jeju island</strain>
        <tissue evidence="2">Leaf</tissue>
    </source>
</reference>
<feature type="region of interest" description="Disordered" evidence="1">
    <location>
        <begin position="1"/>
        <end position="26"/>
    </location>
</feature>
<feature type="compositionally biased region" description="Basic and acidic residues" evidence="1">
    <location>
        <begin position="13"/>
        <end position="26"/>
    </location>
</feature>
<dbReference type="InterPro" id="IPR006873">
    <property type="entry name" value="DUF620"/>
</dbReference>
<proteinExistence type="predicted"/>
<comment type="caution">
    <text evidence="2">The sequence shown here is derived from an EMBL/GenBank/DDBJ whole genome shotgun (WGS) entry which is preliminary data.</text>
</comment>
<evidence type="ECO:0000256" key="1">
    <source>
        <dbReference type="SAM" id="MobiDB-lite"/>
    </source>
</evidence>